<evidence type="ECO:0000313" key="2">
    <source>
        <dbReference type="Proteomes" id="UP000636800"/>
    </source>
</evidence>
<dbReference type="AlphaFoldDB" id="A0A835PHG7"/>
<evidence type="ECO:0000313" key="1">
    <source>
        <dbReference type="EMBL" id="KAG0452728.1"/>
    </source>
</evidence>
<reference evidence="1 2" key="1">
    <citation type="journal article" date="2020" name="Nat. Food">
        <title>A phased Vanilla planifolia genome enables genetic improvement of flavour and production.</title>
        <authorList>
            <person name="Hasing T."/>
            <person name="Tang H."/>
            <person name="Brym M."/>
            <person name="Khazi F."/>
            <person name="Huang T."/>
            <person name="Chambers A.H."/>
        </authorList>
    </citation>
    <scope>NUCLEOTIDE SEQUENCE [LARGE SCALE GENOMIC DNA]</scope>
    <source>
        <tissue evidence="1">Leaf</tissue>
    </source>
</reference>
<name>A0A835PHG7_VANPL</name>
<proteinExistence type="predicted"/>
<keyword evidence="2" id="KW-1185">Reference proteome</keyword>
<comment type="caution">
    <text evidence="1">The sequence shown here is derived from an EMBL/GenBank/DDBJ whole genome shotgun (WGS) entry which is preliminary data.</text>
</comment>
<accession>A0A835PHG7</accession>
<dbReference type="EMBL" id="JADCNL010000014">
    <property type="protein sequence ID" value="KAG0452728.1"/>
    <property type="molecule type" value="Genomic_DNA"/>
</dbReference>
<protein>
    <submittedName>
        <fullName evidence="1">Uncharacterized protein</fullName>
    </submittedName>
</protein>
<gene>
    <name evidence="1" type="ORF">HPP92_025392</name>
</gene>
<dbReference type="OrthoDB" id="1687948at2759"/>
<sequence>MAHARATPKAEGNDAALEVYRRHGEDLRVLGFFLPKGVVPPSAPGGGGN</sequence>
<dbReference type="Proteomes" id="UP000636800">
    <property type="component" value="Unassembled WGS sequence"/>
</dbReference>
<organism evidence="1 2">
    <name type="scientific">Vanilla planifolia</name>
    <name type="common">Vanilla</name>
    <dbReference type="NCBI Taxonomy" id="51239"/>
    <lineage>
        <taxon>Eukaryota</taxon>
        <taxon>Viridiplantae</taxon>
        <taxon>Streptophyta</taxon>
        <taxon>Embryophyta</taxon>
        <taxon>Tracheophyta</taxon>
        <taxon>Spermatophyta</taxon>
        <taxon>Magnoliopsida</taxon>
        <taxon>Liliopsida</taxon>
        <taxon>Asparagales</taxon>
        <taxon>Orchidaceae</taxon>
        <taxon>Vanilloideae</taxon>
        <taxon>Vanilleae</taxon>
        <taxon>Vanilla</taxon>
    </lineage>
</organism>